<name>A0A381XKI3_9ZZZZ</name>
<evidence type="ECO:0008006" key="2">
    <source>
        <dbReference type="Google" id="ProtNLM"/>
    </source>
</evidence>
<proteinExistence type="predicted"/>
<sequence length="266" mass="30380">MEWVVLYDHSVATDLNLIRKIDVNIRTDHLPFPMPQRPHSFVQQWRHLSFLHWEVDPVRLAPYIPEGLELDIFEEKAYIGTIPFMMTGVRPRLALSVPGISTFPEFNIRTYVRQGGKAGVFFITLDAQSRVTCLYAPYAYGLPYLYAKGRLDVDGNTYSWRSKRVDGGQELIGSCMGAGETMQAEPGSLDEFLFERYCLYTLHKKKLCIAYTHHDPWVFRKGEAEVISNTLTKSYDLGISNVLKPDLVHISGGVFVHMWSVEDVGE</sequence>
<dbReference type="EMBL" id="UINC01015439">
    <property type="protein sequence ID" value="SVA65012.1"/>
    <property type="molecule type" value="Genomic_DNA"/>
</dbReference>
<dbReference type="PANTHER" id="PTHR39186:SF1">
    <property type="entry name" value="DUF2071 DOMAIN-CONTAINING PROTEIN"/>
    <property type="match status" value="1"/>
</dbReference>
<dbReference type="Pfam" id="PF09844">
    <property type="entry name" value="DUF2071"/>
    <property type="match status" value="1"/>
</dbReference>
<dbReference type="InterPro" id="IPR018644">
    <property type="entry name" value="DUF2071"/>
</dbReference>
<organism evidence="1">
    <name type="scientific">marine metagenome</name>
    <dbReference type="NCBI Taxonomy" id="408172"/>
    <lineage>
        <taxon>unclassified sequences</taxon>
        <taxon>metagenomes</taxon>
        <taxon>ecological metagenomes</taxon>
    </lineage>
</organism>
<dbReference type="SUPFAM" id="SSF160104">
    <property type="entry name" value="Acetoacetate decarboxylase-like"/>
    <property type="match status" value="1"/>
</dbReference>
<dbReference type="Gene3D" id="2.40.400.10">
    <property type="entry name" value="Acetoacetate decarboxylase-like"/>
    <property type="match status" value="1"/>
</dbReference>
<dbReference type="AlphaFoldDB" id="A0A381XKI3"/>
<dbReference type="PANTHER" id="PTHR39186">
    <property type="entry name" value="DUF2071 FAMILY PROTEIN"/>
    <property type="match status" value="1"/>
</dbReference>
<reference evidence="1" key="1">
    <citation type="submission" date="2018-05" db="EMBL/GenBank/DDBJ databases">
        <authorList>
            <person name="Lanie J.A."/>
            <person name="Ng W.-L."/>
            <person name="Kazmierczak K.M."/>
            <person name="Andrzejewski T.M."/>
            <person name="Davidsen T.M."/>
            <person name="Wayne K.J."/>
            <person name="Tettelin H."/>
            <person name="Glass J.I."/>
            <person name="Rusch D."/>
            <person name="Podicherti R."/>
            <person name="Tsui H.-C.T."/>
            <person name="Winkler M.E."/>
        </authorList>
    </citation>
    <scope>NUCLEOTIDE SEQUENCE</scope>
</reference>
<accession>A0A381XKI3</accession>
<evidence type="ECO:0000313" key="1">
    <source>
        <dbReference type="EMBL" id="SVA65012.1"/>
    </source>
</evidence>
<gene>
    <name evidence="1" type="ORF">METZ01_LOCUS117866</name>
</gene>
<dbReference type="InterPro" id="IPR023375">
    <property type="entry name" value="ADC_dom_sf"/>
</dbReference>
<protein>
    <recommendedName>
        <fullName evidence="2">DUF2071 domain-containing protein</fullName>
    </recommendedName>
</protein>